<dbReference type="GO" id="GO:0000445">
    <property type="term" value="C:THO complex part of transcription export complex"/>
    <property type="evidence" value="ECO:0007669"/>
    <property type="project" value="InterPro"/>
</dbReference>
<evidence type="ECO:0000313" key="4">
    <source>
        <dbReference type="EnsemblMetazoa" id="XP_020897929.2"/>
    </source>
</evidence>
<keyword evidence="3" id="KW-0175">Coiled coil</keyword>
<dbReference type="GO" id="GO:0006397">
    <property type="term" value="P:mRNA processing"/>
    <property type="evidence" value="ECO:0007669"/>
    <property type="project" value="InterPro"/>
</dbReference>
<dbReference type="KEGG" id="epa:110236731"/>
<protein>
    <submittedName>
        <fullName evidence="4">Uncharacterized protein</fullName>
    </submittedName>
</protein>
<evidence type="ECO:0000256" key="1">
    <source>
        <dbReference type="ARBA" id="ARBA00004123"/>
    </source>
</evidence>
<name>A0A913X2K7_EXADI</name>
<dbReference type="AlphaFoldDB" id="A0A913X2K7"/>
<dbReference type="InterPro" id="IPR008501">
    <property type="entry name" value="THOC7/Mft1"/>
</dbReference>
<comment type="subcellular location">
    <subcellularLocation>
        <location evidence="1">Nucleus</location>
    </subcellularLocation>
</comment>
<evidence type="ECO:0000256" key="3">
    <source>
        <dbReference type="SAM" id="Coils"/>
    </source>
</evidence>
<reference evidence="4" key="1">
    <citation type="submission" date="2022-11" db="UniProtKB">
        <authorList>
            <consortium name="EnsemblMetazoa"/>
        </authorList>
    </citation>
    <scope>IDENTIFICATION</scope>
</reference>
<keyword evidence="5" id="KW-1185">Reference proteome</keyword>
<evidence type="ECO:0000256" key="2">
    <source>
        <dbReference type="ARBA" id="ARBA00023242"/>
    </source>
</evidence>
<organism evidence="4 5">
    <name type="scientific">Exaiptasia diaphana</name>
    <name type="common">Tropical sea anemone</name>
    <name type="synonym">Aiptasia pulchella</name>
    <dbReference type="NCBI Taxonomy" id="2652724"/>
    <lineage>
        <taxon>Eukaryota</taxon>
        <taxon>Metazoa</taxon>
        <taxon>Cnidaria</taxon>
        <taxon>Anthozoa</taxon>
        <taxon>Hexacorallia</taxon>
        <taxon>Actiniaria</taxon>
        <taxon>Aiptasiidae</taxon>
        <taxon>Exaiptasia</taxon>
    </lineage>
</organism>
<sequence>FISEESIAHAYSEINDCKQELQQAKRIRKNRQEYDALAQGIAKHPERQETLRQIEDLDKELKEQTEIKESLASKVSW</sequence>
<feature type="coiled-coil region" evidence="3">
    <location>
        <begin position="7"/>
        <end position="74"/>
    </location>
</feature>
<accession>A0A913X2K7</accession>
<evidence type="ECO:0000313" key="5">
    <source>
        <dbReference type="Proteomes" id="UP000887567"/>
    </source>
</evidence>
<proteinExistence type="predicted"/>
<dbReference type="RefSeq" id="XP_020897929.2">
    <property type="nucleotide sequence ID" value="XM_021042270.2"/>
</dbReference>
<dbReference type="EnsemblMetazoa" id="XM_021042270.2">
    <property type="protein sequence ID" value="XP_020897929.2"/>
    <property type="gene ID" value="LOC110236731"/>
</dbReference>
<dbReference type="Proteomes" id="UP000887567">
    <property type="component" value="Unplaced"/>
</dbReference>
<dbReference type="GeneID" id="110236731"/>
<dbReference type="OrthoDB" id="205166at2759"/>
<dbReference type="Pfam" id="PF05615">
    <property type="entry name" value="THOC7"/>
    <property type="match status" value="1"/>
</dbReference>
<keyword evidence="2" id="KW-0539">Nucleus</keyword>